<dbReference type="GO" id="GO:0003677">
    <property type="term" value="F:DNA binding"/>
    <property type="evidence" value="ECO:0007669"/>
    <property type="project" value="UniProtKB-UniRule"/>
</dbReference>
<dbReference type="PANTHER" id="PTHR46927:SF3">
    <property type="entry name" value="THAP-TYPE DOMAIN-CONTAINING PROTEIN"/>
    <property type="match status" value="1"/>
</dbReference>
<dbReference type="AlphaFoldDB" id="A0A1E1X262"/>
<sequence>MPRNCCVPLCATNARKDPTVKYHEFPCELQRREAWLKNISRQGLSGKGSKWEPSDRSLVCSLHFTENDYKKNTKVRLLLPTAVPTVFDKYPQYMQKENVDLRKRQRRNFTDSTVVGVGHESGNLGESANVSESLVHSPSDEVEALNPVAGIEPCGCPVDQACQTTLDFVHVLQEAKKVENRLKRKAARQGKQLQKLQTELDDTKELLQVYRDNKETQAFLRVLKEAEKGDKAAAFIRNQVAIFNKKKPAYNEGILRECVLWKACSNKGYEHVRSRGLLKLPCRATLQNYVGHSTGEIGVTSLIRERLRVEHEGLAVEQEAYCSLIVDEMSISQKVVYDRQVDKIFGLVDMGPEDQPSTAPQVANRLLCFVLRGLSTAYVIPVGYFFTRCLKNDKLSTMTMEVMKAVEDVGFRVLRIVTDNHQTNVALFKGLSEDGTLAHAVPHPLRTGHPLFLSFDPNHLIKNLRTNFLEREMTDGESLIQGGFYLKKLFEIQSQLLVKPVRFLTRAHVEPNNLEKMKVCRATQIFSAPTVATLQFLQENPNCHPDAGQFKDSSATISFMRMVAKWYALHDIGAVKARGWGKHEEPFAVTDDERLSWLELDFICYLEDLQMNGGRLKRMTKETYEATLLTTRSTVALIEYLLDQLNFRYVLTRGLNSDPVESLFSCLRQFNGGNDRVDARTAVFTAEKLLKVGILQAARSGNAPTSFEMKAPLRLAISDAETSSLPAAVEFATRELCSELGFLTLSSEADLEVAPVAFLAGYVARACKEKV</sequence>
<name>A0A1E1X262_9ACAR</name>
<dbReference type="InterPro" id="IPR052224">
    <property type="entry name" value="THAP_domain_protein"/>
</dbReference>
<evidence type="ECO:0000256" key="1">
    <source>
        <dbReference type="ARBA" id="ARBA00022723"/>
    </source>
</evidence>
<dbReference type="Gene3D" id="6.20.210.20">
    <property type="entry name" value="THAP domain"/>
    <property type="match status" value="1"/>
</dbReference>
<reference evidence="8" key="1">
    <citation type="journal article" date="2017" name="Front. Cell. Infect. Microbiol.">
        <title>The Distinct Transcriptional Response of the Midgut of Amblyomma sculptum and Amblyomma aureolatum Ticks to Rickettsia rickettsii Correlates to Their Differences in Susceptibility to Infection.</title>
        <authorList>
            <person name="Martins L.A."/>
            <person name="Galletti M.F.B.M."/>
            <person name="Ribeiro J.M."/>
            <person name="Fujita A."/>
            <person name="Costa F.B."/>
            <person name="Labruna M.B."/>
            <person name="Daffre S."/>
            <person name="Fogaca A.C."/>
        </authorList>
    </citation>
    <scope>NUCLEOTIDE SEQUENCE</scope>
</reference>
<dbReference type="SUPFAM" id="SSF57716">
    <property type="entry name" value="Glucocorticoid receptor-like (DNA-binding domain)"/>
    <property type="match status" value="1"/>
</dbReference>
<dbReference type="EMBL" id="GFAC01005854">
    <property type="protein sequence ID" value="JAT93334.1"/>
    <property type="molecule type" value="mRNA"/>
</dbReference>
<dbReference type="InterPro" id="IPR048366">
    <property type="entry name" value="TNP-like_GBD"/>
</dbReference>
<proteinExistence type="evidence at transcript level"/>
<evidence type="ECO:0000256" key="2">
    <source>
        <dbReference type="ARBA" id="ARBA00022771"/>
    </source>
</evidence>
<keyword evidence="2 5" id="KW-0863">Zinc-finger</keyword>
<keyword evidence="1" id="KW-0479">Metal-binding</keyword>
<dbReference type="Pfam" id="PF05485">
    <property type="entry name" value="THAP"/>
    <property type="match status" value="1"/>
</dbReference>
<dbReference type="InterPro" id="IPR038441">
    <property type="entry name" value="THAP_Znf_sf"/>
</dbReference>
<accession>A0A1E1X262</accession>
<evidence type="ECO:0000259" key="7">
    <source>
        <dbReference type="PROSITE" id="PS50950"/>
    </source>
</evidence>
<dbReference type="Pfam" id="PF21787">
    <property type="entry name" value="TNP-like_RNaseH_N"/>
    <property type="match status" value="1"/>
</dbReference>
<keyword evidence="4 5" id="KW-0238">DNA-binding</keyword>
<dbReference type="GO" id="GO:0008270">
    <property type="term" value="F:zinc ion binding"/>
    <property type="evidence" value="ECO:0007669"/>
    <property type="project" value="UniProtKB-KW"/>
</dbReference>
<feature type="domain" description="THAP-type" evidence="7">
    <location>
        <begin position="1"/>
        <end position="87"/>
    </location>
</feature>
<dbReference type="InterPro" id="IPR048365">
    <property type="entry name" value="TNP-like_RNaseH_N"/>
</dbReference>
<keyword evidence="3" id="KW-0862">Zinc</keyword>
<dbReference type="SMART" id="SM00692">
    <property type="entry name" value="DM3"/>
    <property type="match status" value="1"/>
</dbReference>
<evidence type="ECO:0000313" key="8">
    <source>
        <dbReference type="EMBL" id="JAT93334.1"/>
    </source>
</evidence>
<dbReference type="Pfam" id="PF21788">
    <property type="entry name" value="TNP-like_GBD"/>
    <property type="match status" value="1"/>
</dbReference>
<evidence type="ECO:0000256" key="3">
    <source>
        <dbReference type="ARBA" id="ARBA00022833"/>
    </source>
</evidence>
<evidence type="ECO:0000256" key="5">
    <source>
        <dbReference type="PROSITE-ProRule" id="PRU00309"/>
    </source>
</evidence>
<dbReference type="InterPro" id="IPR006612">
    <property type="entry name" value="THAP_Znf"/>
</dbReference>
<dbReference type="SMART" id="SM00980">
    <property type="entry name" value="THAP"/>
    <property type="match status" value="1"/>
</dbReference>
<keyword evidence="6" id="KW-0175">Coiled coil</keyword>
<dbReference type="PANTHER" id="PTHR46927">
    <property type="entry name" value="AGAP005574-PA"/>
    <property type="match status" value="1"/>
</dbReference>
<feature type="coiled-coil region" evidence="6">
    <location>
        <begin position="179"/>
        <end position="213"/>
    </location>
</feature>
<protein>
    <submittedName>
        <fullName evidence="8">Putative tick transposon</fullName>
    </submittedName>
</protein>
<evidence type="ECO:0000256" key="4">
    <source>
        <dbReference type="ARBA" id="ARBA00023125"/>
    </source>
</evidence>
<organism evidence="8">
    <name type="scientific">Amblyomma aureolatum</name>
    <dbReference type="NCBI Taxonomy" id="187763"/>
    <lineage>
        <taxon>Eukaryota</taxon>
        <taxon>Metazoa</taxon>
        <taxon>Ecdysozoa</taxon>
        <taxon>Arthropoda</taxon>
        <taxon>Chelicerata</taxon>
        <taxon>Arachnida</taxon>
        <taxon>Acari</taxon>
        <taxon>Parasitiformes</taxon>
        <taxon>Ixodida</taxon>
        <taxon>Ixodoidea</taxon>
        <taxon>Ixodidae</taxon>
        <taxon>Amblyomminae</taxon>
        <taxon>Amblyomma</taxon>
    </lineage>
</organism>
<evidence type="ECO:0000256" key="6">
    <source>
        <dbReference type="SAM" id="Coils"/>
    </source>
</evidence>
<dbReference type="PROSITE" id="PS50950">
    <property type="entry name" value="ZF_THAP"/>
    <property type="match status" value="1"/>
</dbReference>